<sequence>MKIPATMKIVMIMIMIMIVADRRRRMTEHRRARKKVIFKINMMGQLIKKESEHLQNQLDGPLYSNSVKCQFTKDASCMTHYSLASTISFVDALYDISCVLFL</sequence>
<keyword evidence="1" id="KW-0472">Membrane</keyword>
<evidence type="ECO:0000313" key="3">
    <source>
        <dbReference type="Proteomes" id="UP000215914"/>
    </source>
</evidence>
<accession>A0A251URD5</accession>
<keyword evidence="1" id="KW-1133">Transmembrane helix</keyword>
<dbReference type="InParanoid" id="A0A251URD5"/>
<organism evidence="2 3">
    <name type="scientific">Helianthus annuus</name>
    <name type="common">Common sunflower</name>
    <dbReference type="NCBI Taxonomy" id="4232"/>
    <lineage>
        <taxon>Eukaryota</taxon>
        <taxon>Viridiplantae</taxon>
        <taxon>Streptophyta</taxon>
        <taxon>Embryophyta</taxon>
        <taxon>Tracheophyta</taxon>
        <taxon>Spermatophyta</taxon>
        <taxon>Magnoliopsida</taxon>
        <taxon>eudicotyledons</taxon>
        <taxon>Gunneridae</taxon>
        <taxon>Pentapetalae</taxon>
        <taxon>asterids</taxon>
        <taxon>campanulids</taxon>
        <taxon>Asterales</taxon>
        <taxon>Asteraceae</taxon>
        <taxon>Asteroideae</taxon>
        <taxon>Heliantheae alliance</taxon>
        <taxon>Heliantheae</taxon>
        <taxon>Helianthus</taxon>
    </lineage>
</organism>
<evidence type="ECO:0000313" key="2">
    <source>
        <dbReference type="EMBL" id="OTG24891.1"/>
    </source>
</evidence>
<dbReference type="Proteomes" id="UP000215914">
    <property type="component" value="Chromosome 5"/>
</dbReference>
<gene>
    <name evidence="2" type="ORF">HannXRQ_Chr05g0141661</name>
</gene>
<keyword evidence="1" id="KW-0812">Transmembrane</keyword>
<evidence type="ECO:0000256" key="1">
    <source>
        <dbReference type="SAM" id="Phobius"/>
    </source>
</evidence>
<name>A0A251URD5_HELAN</name>
<proteinExistence type="predicted"/>
<keyword evidence="3" id="KW-1185">Reference proteome</keyword>
<dbReference type="EMBL" id="CM007894">
    <property type="protein sequence ID" value="OTG24891.1"/>
    <property type="molecule type" value="Genomic_DNA"/>
</dbReference>
<protein>
    <submittedName>
        <fullName evidence="2">Uncharacterized protein</fullName>
    </submittedName>
</protein>
<reference evidence="3" key="1">
    <citation type="journal article" date="2017" name="Nature">
        <title>The sunflower genome provides insights into oil metabolism, flowering and Asterid evolution.</title>
        <authorList>
            <person name="Badouin H."/>
            <person name="Gouzy J."/>
            <person name="Grassa C.J."/>
            <person name="Murat F."/>
            <person name="Staton S.E."/>
            <person name="Cottret L."/>
            <person name="Lelandais-Briere C."/>
            <person name="Owens G.L."/>
            <person name="Carrere S."/>
            <person name="Mayjonade B."/>
            <person name="Legrand L."/>
            <person name="Gill N."/>
            <person name="Kane N.C."/>
            <person name="Bowers J.E."/>
            <person name="Hubner S."/>
            <person name="Bellec A."/>
            <person name="Berard A."/>
            <person name="Berges H."/>
            <person name="Blanchet N."/>
            <person name="Boniface M.C."/>
            <person name="Brunel D."/>
            <person name="Catrice O."/>
            <person name="Chaidir N."/>
            <person name="Claudel C."/>
            <person name="Donnadieu C."/>
            <person name="Faraut T."/>
            <person name="Fievet G."/>
            <person name="Helmstetter N."/>
            <person name="King M."/>
            <person name="Knapp S.J."/>
            <person name="Lai Z."/>
            <person name="Le Paslier M.C."/>
            <person name="Lippi Y."/>
            <person name="Lorenzon L."/>
            <person name="Mandel J.R."/>
            <person name="Marage G."/>
            <person name="Marchand G."/>
            <person name="Marquand E."/>
            <person name="Bret-Mestries E."/>
            <person name="Morien E."/>
            <person name="Nambeesan S."/>
            <person name="Nguyen T."/>
            <person name="Pegot-Espagnet P."/>
            <person name="Pouilly N."/>
            <person name="Raftis F."/>
            <person name="Sallet E."/>
            <person name="Schiex T."/>
            <person name="Thomas J."/>
            <person name="Vandecasteele C."/>
            <person name="Vares D."/>
            <person name="Vear F."/>
            <person name="Vautrin S."/>
            <person name="Crespi M."/>
            <person name="Mangin B."/>
            <person name="Burke J.M."/>
            <person name="Salse J."/>
            <person name="Munos S."/>
            <person name="Vincourt P."/>
            <person name="Rieseberg L.H."/>
            <person name="Langlade N.B."/>
        </authorList>
    </citation>
    <scope>NUCLEOTIDE SEQUENCE [LARGE SCALE GENOMIC DNA]</scope>
    <source>
        <strain evidence="3">cv. SF193</strain>
    </source>
</reference>
<dbReference type="AlphaFoldDB" id="A0A251URD5"/>
<feature type="transmembrane region" description="Helical" evidence="1">
    <location>
        <begin position="6"/>
        <end position="23"/>
    </location>
</feature>